<proteinExistence type="predicted"/>
<name>A0A5K7XQD4_9BACT</name>
<dbReference type="RefSeq" id="WP_152101103.1">
    <property type="nucleotide sequence ID" value="NZ_AP021861.1"/>
</dbReference>
<evidence type="ECO:0000313" key="2">
    <source>
        <dbReference type="Proteomes" id="UP000326837"/>
    </source>
</evidence>
<dbReference type="AlphaFoldDB" id="A0A5K7XQD4"/>
<dbReference type="Pfam" id="PF13620">
    <property type="entry name" value="CarboxypepD_reg"/>
    <property type="match status" value="1"/>
</dbReference>
<dbReference type="SUPFAM" id="SSF49478">
    <property type="entry name" value="Cna protein B-type domain"/>
    <property type="match status" value="1"/>
</dbReference>
<dbReference type="Gene3D" id="2.60.40.1120">
    <property type="entry name" value="Carboxypeptidase-like, regulatory domain"/>
    <property type="match status" value="1"/>
</dbReference>
<organism evidence="1 2">
    <name type="scientific">Lacipirellula parvula</name>
    <dbReference type="NCBI Taxonomy" id="2650471"/>
    <lineage>
        <taxon>Bacteria</taxon>
        <taxon>Pseudomonadati</taxon>
        <taxon>Planctomycetota</taxon>
        <taxon>Planctomycetia</taxon>
        <taxon>Pirellulales</taxon>
        <taxon>Lacipirellulaceae</taxon>
        <taxon>Lacipirellula</taxon>
    </lineage>
</organism>
<gene>
    <name evidence="1" type="ORF">PLANPX_5421</name>
</gene>
<sequence>MFWSLLKHRVPSLAVALMLCAGCGDSLRTSVGGRITRADGSPLIGATVTVRSDATGKWARGVTDADGAFQLGGATADEGIEPGEYYVTITEERGDMGQLPATIPARYAKRTASGIALTVAAGESQELILQLDPT</sequence>
<evidence type="ECO:0000313" key="1">
    <source>
        <dbReference type="EMBL" id="BBO35809.1"/>
    </source>
</evidence>
<protein>
    <recommendedName>
        <fullName evidence="3">Carboxypeptidase regulatory-like domain-containing protein</fullName>
    </recommendedName>
</protein>
<dbReference type="Proteomes" id="UP000326837">
    <property type="component" value="Chromosome"/>
</dbReference>
<dbReference type="EMBL" id="AP021861">
    <property type="protein sequence ID" value="BBO35809.1"/>
    <property type="molecule type" value="Genomic_DNA"/>
</dbReference>
<reference evidence="2" key="1">
    <citation type="submission" date="2019-10" db="EMBL/GenBank/DDBJ databases">
        <title>Lacipirellula parvula gen. nov., sp. nov., representing a lineage of planctomycetes widespread in freshwater anoxic habitats, and description of the family Lacipirellulaceae.</title>
        <authorList>
            <person name="Dedysh S.N."/>
            <person name="Kulichevskaya I.S."/>
            <person name="Beletsky A.V."/>
            <person name="Rakitin A.L."/>
            <person name="Mardanov A.V."/>
            <person name="Ivanova A.A."/>
            <person name="Saltykova V.X."/>
            <person name="Rijpstra W.I.C."/>
            <person name="Sinninghe Damste J.S."/>
            <person name="Ravin N.V."/>
        </authorList>
    </citation>
    <scope>NUCLEOTIDE SEQUENCE [LARGE SCALE GENOMIC DNA]</scope>
    <source>
        <strain evidence="2">PX69</strain>
    </source>
</reference>
<dbReference type="KEGG" id="lpav:PLANPX_5421"/>
<accession>A0A5K7XQD4</accession>
<evidence type="ECO:0008006" key="3">
    <source>
        <dbReference type="Google" id="ProtNLM"/>
    </source>
</evidence>
<keyword evidence="2" id="KW-1185">Reference proteome</keyword>